<reference evidence="2" key="1">
    <citation type="journal article" date="2022" name="Nat. Commun.">
        <title>Chromosome evolution and the genetic basis of agronomically important traits in greater yam.</title>
        <authorList>
            <person name="Bredeson J.V."/>
            <person name="Lyons J.B."/>
            <person name="Oniyinde I.O."/>
            <person name="Okereke N.R."/>
            <person name="Kolade O."/>
            <person name="Nnabue I."/>
            <person name="Nwadili C.O."/>
            <person name="Hribova E."/>
            <person name="Parker M."/>
            <person name="Nwogha J."/>
            <person name="Shu S."/>
            <person name="Carlson J."/>
            <person name="Kariba R."/>
            <person name="Muthemba S."/>
            <person name="Knop K."/>
            <person name="Barton G.J."/>
            <person name="Sherwood A.V."/>
            <person name="Lopez-Montes A."/>
            <person name="Asiedu R."/>
            <person name="Jamnadass R."/>
            <person name="Muchugi A."/>
            <person name="Goodstein D."/>
            <person name="Egesi C.N."/>
            <person name="Featherston J."/>
            <person name="Asfaw A."/>
            <person name="Simpson G.G."/>
            <person name="Dolezel J."/>
            <person name="Hendre P.S."/>
            <person name="Van Deynze A."/>
            <person name="Kumar P.L."/>
            <person name="Obidiegwu J.E."/>
            <person name="Bhattacharjee R."/>
            <person name="Rokhsar D.S."/>
        </authorList>
    </citation>
    <scope>NUCLEOTIDE SEQUENCE [LARGE SCALE GENOMIC DNA]</scope>
    <source>
        <strain evidence="2">cv. TDa95/00328</strain>
    </source>
</reference>
<proteinExistence type="predicted"/>
<evidence type="ECO:0000313" key="2">
    <source>
        <dbReference type="Proteomes" id="UP000827976"/>
    </source>
</evidence>
<dbReference type="Proteomes" id="UP000827976">
    <property type="component" value="Chromosome 13"/>
</dbReference>
<organism evidence="1 2">
    <name type="scientific">Dioscorea alata</name>
    <name type="common">Purple yam</name>
    <dbReference type="NCBI Taxonomy" id="55571"/>
    <lineage>
        <taxon>Eukaryota</taxon>
        <taxon>Viridiplantae</taxon>
        <taxon>Streptophyta</taxon>
        <taxon>Embryophyta</taxon>
        <taxon>Tracheophyta</taxon>
        <taxon>Spermatophyta</taxon>
        <taxon>Magnoliopsida</taxon>
        <taxon>Liliopsida</taxon>
        <taxon>Dioscoreales</taxon>
        <taxon>Dioscoreaceae</taxon>
        <taxon>Dioscorea</taxon>
    </lineage>
</organism>
<protein>
    <submittedName>
        <fullName evidence="1">Uncharacterized protein</fullName>
    </submittedName>
</protein>
<name>A0ACB7UWX3_DIOAL</name>
<keyword evidence="2" id="KW-1185">Reference proteome</keyword>
<evidence type="ECO:0000313" key="1">
    <source>
        <dbReference type="EMBL" id="KAH7665298.1"/>
    </source>
</evidence>
<accession>A0ACB7UWX3</accession>
<sequence length="147" mass="15005">MVTVDHSTSPISSFISEDFSTSFCLTFSSISQHSPTSMVPYFSSASAPAVSSSSPPTPPPKSVSPSTTSSSPTAPVSSPGNTLDMTSHFWFGPPTALTGVTYVAYPLSNSSPPIVSFPPPTSAPTRFSPSSKPSSVTTPAPASTTPS</sequence>
<dbReference type="EMBL" id="CM037023">
    <property type="protein sequence ID" value="KAH7665298.1"/>
    <property type="molecule type" value="Genomic_DNA"/>
</dbReference>
<comment type="caution">
    <text evidence="1">The sequence shown here is derived from an EMBL/GenBank/DDBJ whole genome shotgun (WGS) entry which is preliminary data.</text>
</comment>
<gene>
    <name evidence="1" type="ORF">IHE45_13G025100</name>
</gene>